<dbReference type="Pfam" id="PF06628">
    <property type="entry name" value="Catalase-rel"/>
    <property type="match status" value="1"/>
</dbReference>
<comment type="catalytic activity">
    <reaction evidence="11 16">
        <text>2 H2O2 = O2 + 2 H2O</text>
        <dbReference type="Rhea" id="RHEA:20309"/>
        <dbReference type="ChEBI" id="CHEBI:15377"/>
        <dbReference type="ChEBI" id="CHEBI:15379"/>
        <dbReference type="ChEBI" id="CHEBI:16240"/>
        <dbReference type="EC" id="1.11.1.6"/>
    </reaction>
</comment>
<dbReference type="PIRSF" id="PIRSF038927">
    <property type="entry name" value="Catalase_clade2"/>
    <property type="match status" value="1"/>
</dbReference>
<dbReference type="InterPro" id="IPR011614">
    <property type="entry name" value="Catalase_core"/>
</dbReference>
<feature type="active site" evidence="12">
    <location>
        <position position="82"/>
    </location>
</feature>
<keyword evidence="9 11" id="KW-0408">Iron</keyword>
<evidence type="ECO:0000256" key="5">
    <source>
        <dbReference type="ARBA" id="ARBA00022559"/>
    </source>
</evidence>
<dbReference type="EC" id="1.11.1.6" evidence="4 11"/>
<comment type="function">
    <text evidence="2 11">Decomposes hydrogen peroxide into water and oxygen; serves to protect cells from the toxic effects of hydrogen peroxide.</text>
</comment>
<evidence type="ECO:0000256" key="15">
    <source>
        <dbReference type="PIRSR" id="PIRSR038927-4"/>
    </source>
</evidence>
<evidence type="ECO:0000313" key="20">
    <source>
        <dbReference type="Proteomes" id="UP000198900"/>
    </source>
</evidence>
<feature type="region of interest" description="Disordered" evidence="17">
    <location>
        <begin position="1"/>
        <end position="55"/>
    </location>
</feature>
<evidence type="ECO:0000256" key="16">
    <source>
        <dbReference type="RuleBase" id="RU000498"/>
    </source>
</evidence>
<dbReference type="GO" id="GO:0042744">
    <property type="term" value="P:hydrogen peroxide catabolic process"/>
    <property type="evidence" value="ECO:0007669"/>
    <property type="project" value="UniProtKB-UniRule"/>
</dbReference>
<evidence type="ECO:0000259" key="18">
    <source>
        <dbReference type="SMART" id="SM01060"/>
    </source>
</evidence>
<feature type="domain" description="Catalase core" evidence="18">
    <location>
        <begin position="35"/>
        <end position="423"/>
    </location>
</feature>
<dbReference type="InterPro" id="IPR029062">
    <property type="entry name" value="Class_I_gatase-like"/>
</dbReference>
<dbReference type="GO" id="GO:0046872">
    <property type="term" value="F:metal ion binding"/>
    <property type="evidence" value="ECO:0007669"/>
    <property type="project" value="UniProtKB-KW"/>
</dbReference>
<keyword evidence="6 11" id="KW-0349">Heme</keyword>
<comment type="similarity">
    <text evidence="3">Belongs to the catalase family. HPII subfamily.</text>
</comment>
<dbReference type="GO" id="GO:0005829">
    <property type="term" value="C:cytosol"/>
    <property type="evidence" value="ECO:0007669"/>
    <property type="project" value="TreeGrafter"/>
</dbReference>
<evidence type="ECO:0000256" key="2">
    <source>
        <dbReference type="ARBA" id="ARBA00002974"/>
    </source>
</evidence>
<dbReference type="SUPFAM" id="SSF52317">
    <property type="entry name" value="Class I glutamine amidotransferase-like"/>
    <property type="match status" value="1"/>
</dbReference>
<evidence type="ECO:0000256" key="13">
    <source>
        <dbReference type="PIRSR" id="PIRSR038927-2"/>
    </source>
</evidence>
<dbReference type="InterPro" id="IPR043156">
    <property type="entry name" value="Catalase_clade2_helical"/>
</dbReference>
<accession>A0A7Z7FFT0</accession>
<keyword evidence="10 11" id="KW-0376">Hydrogen peroxide</keyword>
<dbReference type="PRINTS" id="PR00067">
    <property type="entry name" value="CATALASE"/>
</dbReference>
<feature type="compositionally biased region" description="Polar residues" evidence="17">
    <location>
        <begin position="33"/>
        <end position="49"/>
    </location>
</feature>
<comment type="cofactor">
    <cofactor evidence="1 11 13">
        <name>heme</name>
        <dbReference type="ChEBI" id="CHEBI:30413"/>
    </cofactor>
</comment>
<feature type="compositionally biased region" description="Polar residues" evidence="17">
    <location>
        <begin position="1"/>
        <end position="11"/>
    </location>
</feature>
<dbReference type="AlphaFoldDB" id="A0A7Z7FFT0"/>
<feature type="binding site" description="axial binding residue" evidence="13">
    <location>
        <position position="369"/>
    </location>
    <ligand>
        <name>heme</name>
        <dbReference type="ChEBI" id="CHEBI:30413"/>
    </ligand>
    <ligandPart>
        <name>Fe</name>
        <dbReference type="ChEBI" id="CHEBI:18248"/>
    </ligandPart>
</feature>
<feature type="active site" evidence="12">
    <location>
        <position position="155"/>
    </location>
</feature>
<dbReference type="InterPro" id="IPR041399">
    <property type="entry name" value="Catalase_large_C"/>
</dbReference>
<feature type="cross-link" description="3'-histidyl-3-tyrosine (His-Tyr)" evidence="15">
    <location>
        <begin position="346"/>
        <end position="369"/>
    </location>
</feature>
<dbReference type="PANTHER" id="PTHR42821">
    <property type="entry name" value="CATALASE"/>
    <property type="match status" value="1"/>
</dbReference>
<dbReference type="Pfam" id="PF00199">
    <property type="entry name" value="Catalase"/>
    <property type="match status" value="1"/>
</dbReference>
<gene>
    <name evidence="19" type="ORF">SAMN04487926_104322</name>
</gene>
<evidence type="ECO:0000256" key="14">
    <source>
        <dbReference type="PIRSR" id="PIRSR038927-3"/>
    </source>
</evidence>
<dbReference type="CDD" id="cd03132">
    <property type="entry name" value="GATase1_catalase"/>
    <property type="match status" value="1"/>
</dbReference>
<dbReference type="Gene3D" id="2.40.180.10">
    <property type="entry name" value="Catalase core domain"/>
    <property type="match status" value="1"/>
</dbReference>
<dbReference type="Gene3D" id="3.40.50.880">
    <property type="match status" value="1"/>
</dbReference>
<reference evidence="19" key="1">
    <citation type="submission" date="2016-10" db="EMBL/GenBank/DDBJ databases">
        <authorList>
            <person name="Varghese N."/>
            <person name="Submissions S."/>
        </authorList>
    </citation>
    <scope>NUCLEOTIDE SEQUENCE [LARGE SCALE GENOMIC DNA]</scope>
    <source>
        <strain evidence="19">YR281</strain>
    </source>
</reference>
<comment type="caution">
    <text evidence="19">The sequence shown here is derived from an EMBL/GenBank/DDBJ whole genome shotgun (WGS) entry which is preliminary data.</text>
</comment>
<feature type="binding site" evidence="14">
    <location>
        <position position="119"/>
    </location>
    <ligand>
        <name>heme</name>
        <dbReference type="ChEBI" id="CHEBI:30413"/>
    </ligand>
</feature>
<dbReference type="GO" id="GO:0006979">
    <property type="term" value="P:response to oxidative stress"/>
    <property type="evidence" value="ECO:0007669"/>
    <property type="project" value="InterPro"/>
</dbReference>
<organism evidence="19 20">
    <name type="scientific">Paraburkholderia steynii</name>
    <dbReference type="NCBI Taxonomy" id="1245441"/>
    <lineage>
        <taxon>Bacteria</taxon>
        <taxon>Pseudomonadati</taxon>
        <taxon>Pseudomonadota</taxon>
        <taxon>Betaproteobacteria</taxon>
        <taxon>Burkholderiales</taxon>
        <taxon>Burkholderiaceae</taxon>
        <taxon>Paraburkholderia</taxon>
    </lineage>
</organism>
<feature type="binding site" evidence="14">
    <location>
        <position position="79"/>
    </location>
    <ligand>
        <name>heme</name>
        <dbReference type="ChEBI" id="CHEBI:30413"/>
    </ligand>
</feature>
<protein>
    <recommendedName>
        <fullName evidence="4 11">Catalase</fullName>
        <ecNumber evidence="4 11">1.11.1.6</ecNumber>
    </recommendedName>
</protein>
<feature type="compositionally biased region" description="Basic and acidic residues" evidence="17">
    <location>
        <begin position="15"/>
        <end position="26"/>
    </location>
</feature>
<dbReference type="SMART" id="SM01060">
    <property type="entry name" value="Catalase"/>
    <property type="match status" value="1"/>
</dbReference>
<dbReference type="NCBIfam" id="NF008422">
    <property type="entry name" value="PRK11249.1"/>
    <property type="match status" value="1"/>
</dbReference>
<dbReference type="InterPro" id="IPR024712">
    <property type="entry name" value="Catalase_clade2"/>
</dbReference>
<dbReference type="EMBL" id="FNDI01000004">
    <property type="protein sequence ID" value="SDH41475.1"/>
    <property type="molecule type" value="Genomic_DNA"/>
</dbReference>
<sequence>MANKQRNQQPSAPAEDLKSKDLERSRARPQNEALRTNQGVKIADNQNTLRAGPRGPSLLEDFIMREKVTHFDHERIPERIVHARGSAAHGVFQVYEPMAEYTKAAFLQDPSVQTPVYVRFSTVQGPRGSADTVRDVRGFATKFYTSEGNYDLVGNNMPVFFIQDAIKFPDFVHAVKPEAPNEMPTGGSAHDTFWDFVSLVPEATHMVLWTMSDRAIPRSLRTMEGFGVHTFRFINAKGKMRLVKLHWRPVLGSYSLLWDEAQKLAGKDPDFHRRDLWEAIECGDYPEFELGVQIIEEKDQDSFGFDLLDPTKLVPEEIVPVKIIGKMTLNRNPDNFFAETEQVAFHPGHVVPGIDFSNDPLLQGRLFSYTDTQISRLGGPNFHEIPINRPVSPNINNQRDGMHRQTINVGQASYEPNSVSDAWPKETDPAAKDGGFESYAEPMGGTKIRVRSESFADHFSQAALFYQSMSDVEKEHIALAYQFELGKVTKPEIRARVVNEILANFDADLAATVAEGLGLPKPAKGARAAGKQKPSPALSLLNRGVPGIKTRKIAVLAAPGSDGAAIKSVQAALKSQGATPMLVAPTLAPIDGMNPDATISGMPSIMFDGVVVVGGAQGAKALAQSGDARHFVLEAFRHLKAIAATGAGKDVLSAAHLPEKGDGVFIGDDGKVDAVLKPFIEAVGEHRVWARRQMAETVPA</sequence>
<dbReference type="InterPro" id="IPR018028">
    <property type="entry name" value="Catalase"/>
</dbReference>
<evidence type="ECO:0000256" key="4">
    <source>
        <dbReference type="ARBA" id="ARBA00012314"/>
    </source>
</evidence>
<dbReference type="Pfam" id="PF18011">
    <property type="entry name" value="Catalase_C"/>
    <property type="match status" value="1"/>
</dbReference>
<dbReference type="GO" id="GO:0004096">
    <property type="term" value="F:catalase activity"/>
    <property type="evidence" value="ECO:0007669"/>
    <property type="project" value="UniProtKB-UniRule"/>
</dbReference>
<feature type="binding site" evidence="14">
    <location>
        <position position="365"/>
    </location>
    <ligand>
        <name>heme</name>
        <dbReference type="ChEBI" id="CHEBI:30413"/>
    </ligand>
</feature>
<dbReference type="PROSITE" id="PS00437">
    <property type="entry name" value="CATALASE_1"/>
    <property type="match status" value="1"/>
</dbReference>
<keyword evidence="8 11" id="KW-0560">Oxidoreductase</keyword>
<dbReference type="InterPro" id="IPR010582">
    <property type="entry name" value="Catalase_immune_responsive"/>
</dbReference>
<dbReference type="Gene3D" id="1.20.1370.20">
    <property type="match status" value="1"/>
</dbReference>
<dbReference type="GO" id="GO:0020037">
    <property type="term" value="F:heme binding"/>
    <property type="evidence" value="ECO:0007669"/>
    <property type="project" value="UniProtKB-UniRule"/>
</dbReference>
<evidence type="ECO:0000313" key="19">
    <source>
        <dbReference type="EMBL" id="SDH41475.1"/>
    </source>
</evidence>
<dbReference type="Proteomes" id="UP000198900">
    <property type="component" value="Unassembled WGS sequence"/>
</dbReference>
<evidence type="ECO:0000256" key="12">
    <source>
        <dbReference type="PIRSR" id="PIRSR038927-1"/>
    </source>
</evidence>
<dbReference type="PROSITE" id="PS51402">
    <property type="entry name" value="CATALASE_3"/>
    <property type="match status" value="1"/>
</dbReference>
<dbReference type="FunFam" id="2.40.180.10:FF:000003">
    <property type="entry name" value="Catalase"/>
    <property type="match status" value="1"/>
</dbReference>
<name>A0A7Z7FFT0_9BURK</name>
<evidence type="ECO:0000256" key="7">
    <source>
        <dbReference type="ARBA" id="ARBA00022723"/>
    </source>
</evidence>
<evidence type="ECO:0000256" key="3">
    <source>
        <dbReference type="ARBA" id="ARBA00010660"/>
    </source>
</evidence>
<evidence type="ECO:0000256" key="10">
    <source>
        <dbReference type="ARBA" id="ARBA00023324"/>
    </source>
</evidence>
<keyword evidence="20" id="KW-1185">Reference proteome</keyword>
<feature type="binding site" evidence="14">
    <location>
        <position position="376"/>
    </location>
    <ligand>
        <name>heme</name>
        <dbReference type="ChEBI" id="CHEBI:30413"/>
    </ligand>
</feature>
<evidence type="ECO:0000256" key="1">
    <source>
        <dbReference type="ARBA" id="ARBA00001971"/>
    </source>
</evidence>
<evidence type="ECO:0000256" key="6">
    <source>
        <dbReference type="ARBA" id="ARBA00022617"/>
    </source>
</evidence>
<evidence type="ECO:0000256" key="17">
    <source>
        <dbReference type="SAM" id="MobiDB-lite"/>
    </source>
</evidence>
<dbReference type="InterPro" id="IPR024708">
    <property type="entry name" value="Catalase_AS"/>
</dbReference>
<dbReference type="InterPro" id="IPR002226">
    <property type="entry name" value="Catalase_haem_BS"/>
</dbReference>
<evidence type="ECO:0000256" key="9">
    <source>
        <dbReference type="ARBA" id="ARBA00023004"/>
    </source>
</evidence>
<proteinExistence type="inferred from homology"/>
<dbReference type="PANTHER" id="PTHR42821:SF1">
    <property type="entry name" value="CATALASE-B"/>
    <property type="match status" value="1"/>
</dbReference>
<evidence type="ECO:0000256" key="8">
    <source>
        <dbReference type="ARBA" id="ARBA00023002"/>
    </source>
</evidence>
<dbReference type="SUPFAM" id="SSF56634">
    <property type="entry name" value="Heme-dependent catalase-like"/>
    <property type="match status" value="1"/>
</dbReference>
<dbReference type="PROSITE" id="PS00438">
    <property type="entry name" value="CATALASE_2"/>
    <property type="match status" value="1"/>
</dbReference>
<dbReference type="InterPro" id="IPR020835">
    <property type="entry name" value="Catalase_sf"/>
</dbReference>
<dbReference type="RefSeq" id="WP_091777475.1">
    <property type="nucleotide sequence ID" value="NZ_FNDI01000004.1"/>
</dbReference>
<evidence type="ECO:0000256" key="11">
    <source>
        <dbReference type="PIRNR" id="PIRNR038927"/>
    </source>
</evidence>
<keyword evidence="7 11" id="KW-0479">Metal-binding</keyword>
<feature type="binding site" evidence="14">
    <location>
        <position position="168"/>
    </location>
    <ligand>
        <name>heme</name>
        <dbReference type="ChEBI" id="CHEBI:30413"/>
    </ligand>
</feature>
<keyword evidence="5 11" id="KW-0575">Peroxidase</keyword>